<evidence type="ECO:0000259" key="15">
    <source>
        <dbReference type="Pfam" id="PF24893"/>
    </source>
</evidence>
<dbReference type="InterPro" id="IPR023828">
    <property type="entry name" value="Peptidase_S8_Ser-AS"/>
</dbReference>
<dbReference type="OrthoDB" id="9762689at2"/>
<dbReference type="Pfam" id="PF00082">
    <property type="entry name" value="Peptidase_S8"/>
    <property type="match status" value="1"/>
</dbReference>
<name>A0A401ULE3_9CLOT</name>
<dbReference type="Pfam" id="PF24893">
    <property type="entry name" value="DUF7743"/>
    <property type="match status" value="1"/>
</dbReference>
<dbReference type="SUPFAM" id="SSF52743">
    <property type="entry name" value="Subtilisin-like"/>
    <property type="match status" value="1"/>
</dbReference>
<dbReference type="Pfam" id="PF09136">
    <property type="entry name" value="Glucodextran_B"/>
    <property type="match status" value="1"/>
</dbReference>
<feature type="domain" description="PA" evidence="13">
    <location>
        <begin position="306"/>
        <end position="385"/>
    </location>
</feature>
<keyword evidence="3 9" id="KW-0645">Protease</keyword>
<dbReference type="PROSITE" id="PS00137">
    <property type="entry name" value="SUBTILASE_HIS"/>
    <property type="match status" value="1"/>
</dbReference>
<dbReference type="InterPro" id="IPR023827">
    <property type="entry name" value="Peptidase_S8_Asp-AS"/>
</dbReference>
<proteinExistence type="inferred from homology"/>
<dbReference type="RefSeq" id="WP_125000702.1">
    <property type="nucleotide sequence ID" value="NZ_BHYK01000009.1"/>
</dbReference>
<dbReference type="PANTHER" id="PTHR43399:SF4">
    <property type="entry name" value="CELL WALL-ASSOCIATED PROTEASE"/>
    <property type="match status" value="1"/>
</dbReference>
<reference evidence="16 17" key="1">
    <citation type="submission" date="2018-11" db="EMBL/GenBank/DDBJ databases">
        <title>Genome sequencing and assembly of Clostridium tagluense strain A121.</title>
        <authorList>
            <person name="Murakami T."/>
            <person name="Segawa T."/>
            <person name="Shcherbakova V.A."/>
            <person name="Mori H."/>
            <person name="Yoshimura Y."/>
        </authorList>
    </citation>
    <scope>NUCLEOTIDE SEQUENCE [LARGE SCALE GENOMIC DNA]</scope>
    <source>
        <strain evidence="16 17">A121</strain>
    </source>
</reference>
<dbReference type="SUPFAM" id="SSF52025">
    <property type="entry name" value="PA domain"/>
    <property type="match status" value="1"/>
</dbReference>
<dbReference type="PROSITE" id="PS00138">
    <property type="entry name" value="SUBTILASE_SER"/>
    <property type="match status" value="1"/>
</dbReference>
<accession>A0A401ULE3</accession>
<dbReference type="Gene3D" id="3.50.30.30">
    <property type="match status" value="1"/>
</dbReference>
<dbReference type="GO" id="GO:0006508">
    <property type="term" value="P:proteolysis"/>
    <property type="evidence" value="ECO:0007669"/>
    <property type="project" value="UniProtKB-KW"/>
</dbReference>
<dbReference type="InterPro" id="IPR036852">
    <property type="entry name" value="Peptidase_S8/S53_dom_sf"/>
</dbReference>
<feature type="domain" description="C5a peptidase/Subtilisin-like protease SBT2-like Fn3-like" evidence="14">
    <location>
        <begin position="542"/>
        <end position="647"/>
    </location>
</feature>
<evidence type="ECO:0008006" key="18">
    <source>
        <dbReference type="Google" id="ProtNLM"/>
    </source>
</evidence>
<dbReference type="Gene3D" id="2.60.40.4070">
    <property type="match status" value="1"/>
</dbReference>
<evidence type="ECO:0000256" key="3">
    <source>
        <dbReference type="ARBA" id="ARBA00022670"/>
    </source>
</evidence>
<comment type="caution">
    <text evidence="16">The sequence shown here is derived from an EMBL/GenBank/DDBJ whole genome shotgun (WGS) entry which is preliminary data.</text>
</comment>
<evidence type="ECO:0000256" key="6">
    <source>
        <dbReference type="ARBA" id="ARBA00022801"/>
    </source>
</evidence>
<dbReference type="PROSITE" id="PS00136">
    <property type="entry name" value="SUBTILASE_ASP"/>
    <property type="match status" value="1"/>
</dbReference>
<dbReference type="InterPro" id="IPR010435">
    <property type="entry name" value="C5a/SBT2-like_Fn3"/>
</dbReference>
<feature type="signal peptide" evidence="11">
    <location>
        <begin position="1"/>
        <end position="22"/>
    </location>
</feature>
<feature type="active site" description="Charge relay system" evidence="8 9">
    <location>
        <position position="125"/>
    </location>
</feature>
<evidence type="ECO:0000256" key="5">
    <source>
        <dbReference type="ARBA" id="ARBA00022737"/>
    </source>
</evidence>
<evidence type="ECO:0000256" key="1">
    <source>
        <dbReference type="ARBA" id="ARBA00011073"/>
    </source>
</evidence>
<evidence type="ECO:0000256" key="8">
    <source>
        <dbReference type="PIRSR" id="PIRSR615500-1"/>
    </source>
</evidence>
<evidence type="ECO:0000259" key="12">
    <source>
        <dbReference type="Pfam" id="PF00082"/>
    </source>
</evidence>
<feature type="active site" description="Charge relay system" evidence="8 9">
    <location>
        <position position="69"/>
    </location>
</feature>
<dbReference type="AlphaFoldDB" id="A0A401ULE3"/>
<keyword evidence="5" id="KW-0677">Repeat</keyword>
<dbReference type="EMBL" id="BHYK01000009">
    <property type="protein sequence ID" value="GCD10309.1"/>
    <property type="molecule type" value="Genomic_DNA"/>
</dbReference>
<dbReference type="Gene3D" id="3.40.50.200">
    <property type="entry name" value="Peptidase S8/S53 domain"/>
    <property type="match status" value="1"/>
</dbReference>
<keyword evidence="4 11" id="KW-0732">Signal</keyword>
<feature type="domain" description="DUF7743" evidence="15">
    <location>
        <begin position="821"/>
        <end position="914"/>
    </location>
</feature>
<dbReference type="CDD" id="cd02133">
    <property type="entry name" value="PA_C5a_like"/>
    <property type="match status" value="1"/>
</dbReference>
<keyword evidence="6 9" id="KW-0378">Hydrolase</keyword>
<organism evidence="16 17">
    <name type="scientific">Clostridium tagluense</name>
    <dbReference type="NCBI Taxonomy" id="360422"/>
    <lineage>
        <taxon>Bacteria</taxon>
        <taxon>Bacillati</taxon>
        <taxon>Bacillota</taxon>
        <taxon>Clostridia</taxon>
        <taxon>Eubacteriales</taxon>
        <taxon>Clostridiaceae</taxon>
        <taxon>Clostridium</taxon>
    </lineage>
</organism>
<dbReference type="InterPro" id="IPR051048">
    <property type="entry name" value="Peptidase_S8/S53_subtilisin"/>
</dbReference>
<evidence type="ECO:0000259" key="13">
    <source>
        <dbReference type="Pfam" id="PF02225"/>
    </source>
</evidence>
<dbReference type="PROSITE" id="PS51892">
    <property type="entry name" value="SUBTILASE"/>
    <property type="match status" value="1"/>
</dbReference>
<dbReference type="Gene3D" id="2.60.40.10">
    <property type="entry name" value="Immunoglobulins"/>
    <property type="match status" value="2"/>
</dbReference>
<comment type="similarity">
    <text evidence="1 9 10">Belongs to the peptidase S8 family.</text>
</comment>
<evidence type="ECO:0000259" key="14">
    <source>
        <dbReference type="Pfam" id="PF06280"/>
    </source>
</evidence>
<evidence type="ECO:0000313" key="17">
    <source>
        <dbReference type="Proteomes" id="UP000287872"/>
    </source>
</evidence>
<evidence type="ECO:0000256" key="11">
    <source>
        <dbReference type="SAM" id="SignalP"/>
    </source>
</evidence>
<dbReference type="PANTHER" id="PTHR43399">
    <property type="entry name" value="SUBTILISIN-RELATED"/>
    <property type="match status" value="1"/>
</dbReference>
<keyword evidence="2" id="KW-0964">Secreted</keyword>
<dbReference type="Gene3D" id="2.60.40.1710">
    <property type="entry name" value="Subtilisin-like superfamily"/>
    <property type="match status" value="1"/>
</dbReference>
<dbReference type="GO" id="GO:0016020">
    <property type="term" value="C:membrane"/>
    <property type="evidence" value="ECO:0007669"/>
    <property type="project" value="InterPro"/>
</dbReference>
<keyword evidence="17" id="KW-1185">Reference proteome</keyword>
<dbReference type="InterPro" id="IPR022398">
    <property type="entry name" value="Peptidase_S8_His-AS"/>
</dbReference>
<evidence type="ECO:0000256" key="7">
    <source>
        <dbReference type="ARBA" id="ARBA00022825"/>
    </source>
</evidence>
<protein>
    <recommendedName>
        <fullName evidence="18">Serine protease</fullName>
    </recommendedName>
</protein>
<feature type="chain" id="PRO_5038376996" description="Serine protease" evidence="11">
    <location>
        <begin position="23"/>
        <end position="1188"/>
    </location>
</feature>
<dbReference type="InterPro" id="IPR046450">
    <property type="entry name" value="PA_dom_sf"/>
</dbReference>
<dbReference type="Proteomes" id="UP000287872">
    <property type="component" value="Unassembled WGS sequence"/>
</dbReference>
<dbReference type="InterPro" id="IPR034216">
    <property type="entry name" value="C5a_Peptidase"/>
</dbReference>
<evidence type="ECO:0000256" key="9">
    <source>
        <dbReference type="PROSITE-ProRule" id="PRU01240"/>
    </source>
</evidence>
<dbReference type="InterPro" id="IPR000209">
    <property type="entry name" value="Peptidase_S8/S53_dom"/>
</dbReference>
<feature type="domain" description="Peptidase S8/S53" evidence="12">
    <location>
        <begin position="60"/>
        <end position="504"/>
    </location>
</feature>
<keyword evidence="7 9" id="KW-0720">Serine protease</keyword>
<dbReference type="Pfam" id="PF06280">
    <property type="entry name" value="fn3_5"/>
    <property type="match status" value="1"/>
</dbReference>
<dbReference type="GO" id="GO:0004252">
    <property type="term" value="F:serine-type endopeptidase activity"/>
    <property type="evidence" value="ECO:0007669"/>
    <property type="project" value="UniProtKB-UniRule"/>
</dbReference>
<evidence type="ECO:0000313" key="16">
    <source>
        <dbReference type="EMBL" id="GCD10309.1"/>
    </source>
</evidence>
<dbReference type="InterPro" id="IPR013783">
    <property type="entry name" value="Ig-like_fold"/>
</dbReference>
<gene>
    <name evidence="16" type="ORF">Ctaglu_19320</name>
</gene>
<dbReference type="Pfam" id="PF02225">
    <property type="entry name" value="PA"/>
    <property type="match status" value="1"/>
</dbReference>
<dbReference type="InterPro" id="IPR003137">
    <property type="entry name" value="PA_domain"/>
</dbReference>
<evidence type="ECO:0000256" key="10">
    <source>
        <dbReference type="RuleBase" id="RU003355"/>
    </source>
</evidence>
<evidence type="ECO:0000256" key="4">
    <source>
        <dbReference type="ARBA" id="ARBA00022729"/>
    </source>
</evidence>
<feature type="active site" description="Charge relay system" evidence="8 9">
    <location>
        <position position="453"/>
    </location>
</feature>
<dbReference type="InterPro" id="IPR056645">
    <property type="entry name" value="DUF7743"/>
</dbReference>
<sequence length="1188" mass="129834">MNRKKLLSLVLTLSILSSNIYVFNVNAKGVNNEAGYKPTMTSSKDLTNVLKEWQVSKYKGEGMVISIIDSGIDYRHKDMKITDPSKAKIKNKSPQAKGKYFTDKVPYGYNYADKNQNIIDEGNMHGMHVAGIVAANGDSTEVSKFEAIQGVAPEAQLLAMKVFSNDPDYPSCNDEDVVQAIEDSVKLGADVINMSLGSDSGFVENSAPIQKAIKEAEEKGIVVVVSAGNSAYSTSPDKVSDIVDTAVVGSPSTAKEALSVASVNNSMLVWPALTYKVGNEYKDMAYLKSELDISPIGLLKGEYDIVDCSLGTPEDFKGKNLKGKVALIKRGSNTFIEKEINAQTAGAVAAVIYNKDGEKLYISMANDPSVKIPSIFISNEDGAQLLASIKTGTKVKFSDKKVSIKNPTAGEMSDFTSWGPTPNLEFKPQVTAPGGDIRSTVNNNEYKYMSGTSMASPHTAGIMALVLQHMKELKLDKLSPKEKAELAKQLIISTAKPQIDSSSNKDLIPFSPRRQGAGLVDVAAAVKTNVIIVNEADESTAALKQINGLTKQFTLKFKNYGNKEETYTVKTPNVVLSDKSDEAKDIILKGATVSFDKDKVVVPAGSVVELKVTLNIPESTAKGAFVEGFLTFEPSSKDSATLGVPYMGFYGEWNESLIMDKPLWDEGSHLKGTGVYSLTENDDENLLGVVGEDEKSKLPIVDEKLIAVTAANGKVSVTPKIKLLRNAKTMLVNVVDEKGNLVRSLGVEKDLAKDLWKADPANKLQDDNYKEESPWIWDLTSYNPVSGKYEIVKDGQYYFEVKASIDSTTTNYQTMKLPIKVDSTLPTAALTSQSKVNSRKYVLKFKATDKLSGIKDFKIMKNGTYITDKNGSTSMKLAQDADGNYYVNLDLQSGNNKLTIYSTDYAKNTYEYSTKVEVQPLTITSPKASTVFPSGKFELSYSGDSKLVSDMRYFNILVDGEVSAKNIETSSYKFENLAPGKHEITVQAYDIKDTKLEEVSTNVIVKNDKLYVNFTGVKREGSFYNSATPTLSGDLSTGVKFFKIQGTDVTINSDLTFKKELNLQDGQNKVSVTATDEKGNKFDYSLNLYCDLLAPKLAINGIDISGKDKQINLAKNVDTFKLNCEVSDNNFGFKLFVNGNEISTTADIYAKTAHFETEVKLHTGMNYIEVKAVDRAGNVTSNILSVFR</sequence>
<dbReference type="InterPro" id="IPR015500">
    <property type="entry name" value="Peptidase_S8_subtilisin-rel"/>
</dbReference>
<dbReference type="CDD" id="cd07475">
    <property type="entry name" value="Peptidases_S8_C5a_Peptidase"/>
    <property type="match status" value="1"/>
</dbReference>
<evidence type="ECO:0000256" key="2">
    <source>
        <dbReference type="ARBA" id="ARBA00022525"/>
    </source>
</evidence>
<dbReference type="PRINTS" id="PR00723">
    <property type="entry name" value="SUBTILISIN"/>
</dbReference>